<dbReference type="Gene3D" id="3.30.565.10">
    <property type="entry name" value="Histidine kinase-like ATPase, C-terminal domain"/>
    <property type="match status" value="1"/>
</dbReference>
<evidence type="ECO:0000256" key="8">
    <source>
        <dbReference type="ARBA" id="ARBA00023012"/>
    </source>
</evidence>
<dbReference type="Pfam" id="PF02518">
    <property type="entry name" value="HATPase_c"/>
    <property type="match status" value="1"/>
</dbReference>
<dbReference type="InterPro" id="IPR005467">
    <property type="entry name" value="His_kinase_dom"/>
</dbReference>
<dbReference type="InterPro" id="IPR018060">
    <property type="entry name" value="HTH_AraC"/>
</dbReference>
<dbReference type="GO" id="GO:0005524">
    <property type="term" value="F:ATP binding"/>
    <property type="evidence" value="ECO:0007669"/>
    <property type="project" value="UniProtKB-KW"/>
</dbReference>
<dbReference type="SMART" id="SM00387">
    <property type="entry name" value="HATPase_c"/>
    <property type="match status" value="1"/>
</dbReference>
<dbReference type="SUPFAM" id="SSF52172">
    <property type="entry name" value="CheY-like"/>
    <property type="match status" value="1"/>
</dbReference>
<evidence type="ECO:0000259" key="15">
    <source>
        <dbReference type="PROSITE" id="PS01124"/>
    </source>
</evidence>
<evidence type="ECO:0000256" key="2">
    <source>
        <dbReference type="ARBA" id="ARBA00012438"/>
    </source>
</evidence>
<dbReference type="RefSeq" id="WP_006254602.1">
    <property type="nucleotide sequence ID" value="NZ_GG700642.1"/>
</dbReference>
<dbReference type="InterPro" id="IPR018062">
    <property type="entry name" value="HTH_AraC-typ_CS"/>
</dbReference>
<dbReference type="Pfam" id="PF13181">
    <property type="entry name" value="TPR_8"/>
    <property type="match status" value="1"/>
</dbReference>
<keyword evidence="7" id="KW-0067">ATP-binding</keyword>
<dbReference type="InterPro" id="IPR003594">
    <property type="entry name" value="HATPase_dom"/>
</dbReference>
<dbReference type="EC" id="2.7.13.3" evidence="2"/>
<name>C9LF43_9BACT</name>
<dbReference type="eggNOG" id="COG0457">
    <property type="taxonomic scope" value="Bacteria"/>
</dbReference>
<feature type="transmembrane region" description="Helical" evidence="14">
    <location>
        <begin position="372"/>
        <end position="395"/>
    </location>
</feature>
<comment type="caution">
    <text evidence="18">The sequence shown here is derived from an EMBL/GenBank/DDBJ whole genome shotgun (WGS) entry which is preliminary data.</text>
</comment>
<dbReference type="InterPro" id="IPR036097">
    <property type="entry name" value="HisK_dim/P_sf"/>
</dbReference>
<evidence type="ECO:0000256" key="1">
    <source>
        <dbReference type="ARBA" id="ARBA00000085"/>
    </source>
</evidence>
<dbReference type="SUPFAM" id="SSF55874">
    <property type="entry name" value="ATPase domain of HSP90 chaperone/DNA topoisomerase II/histidine kinase"/>
    <property type="match status" value="1"/>
</dbReference>
<dbReference type="PANTHER" id="PTHR43547:SF2">
    <property type="entry name" value="HYBRID SIGNAL TRANSDUCTION HISTIDINE KINASE C"/>
    <property type="match status" value="1"/>
</dbReference>
<dbReference type="GO" id="GO:0000155">
    <property type="term" value="F:phosphorelay sensor kinase activity"/>
    <property type="evidence" value="ECO:0007669"/>
    <property type="project" value="InterPro"/>
</dbReference>
<dbReference type="InterPro" id="IPR001789">
    <property type="entry name" value="Sig_transdc_resp-reg_receiver"/>
</dbReference>
<organism evidence="18 19">
    <name type="scientific">Alloprevotella tannerae ATCC 51259</name>
    <dbReference type="NCBI Taxonomy" id="626522"/>
    <lineage>
        <taxon>Bacteria</taxon>
        <taxon>Pseudomonadati</taxon>
        <taxon>Bacteroidota</taxon>
        <taxon>Bacteroidia</taxon>
        <taxon>Bacteroidales</taxon>
        <taxon>Prevotellaceae</taxon>
        <taxon>Alloprevotella</taxon>
    </lineage>
</organism>
<evidence type="ECO:0000256" key="5">
    <source>
        <dbReference type="ARBA" id="ARBA00022741"/>
    </source>
</evidence>
<keyword evidence="11" id="KW-0804">Transcription</keyword>
<dbReference type="SUPFAM" id="SSF46689">
    <property type="entry name" value="Homeodomain-like"/>
    <property type="match status" value="1"/>
</dbReference>
<dbReference type="CDD" id="cd00075">
    <property type="entry name" value="HATPase"/>
    <property type="match status" value="1"/>
</dbReference>
<feature type="domain" description="Response regulatory" evidence="17">
    <location>
        <begin position="669"/>
        <end position="784"/>
    </location>
</feature>
<dbReference type="Pfam" id="PF00512">
    <property type="entry name" value="HisKA"/>
    <property type="match status" value="1"/>
</dbReference>
<dbReference type="FunFam" id="3.30.565.10:FF:000037">
    <property type="entry name" value="Hybrid sensor histidine kinase/response regulator"/>
    <property type="match status" value="1"/>
</dbReference>
<keyword evidence="14" id="KW-1133">Transmembrane helix</keyword>
<evidence type="ECO:0000256" key="13">
    <source>
        <dbReference type="SAM" id="MobiDB-lite"/>
    </source>
</evidence>
<evidence type="ECO:0000256" key="10">
    <source>
        <dbReference type="ARBA" id="ARBA00023125"/>
    </source>
</evidence>
<dbReference type="EMBL" id="ACIJ02000016">
    <property type="protein sequence ID" value="EEX72362.1"/>
    <property type="molecule type" value="Genomic_DNA"/>
</dbReference>
<dbReference type="PROSITE" id="PS50109">
    <property type="entry name" value="HIS_KIN"/>
    <property type="match status" value="1"/>
</dbReference>
<dbReference type="GO" id="GO:0003700">
    <property type="term" value="F:DNA-binding transcription factor activity"/>
    <property type="evidence" value="ECO:0007669"/>
    <property type="project" value="InterPro"/>
</dbReference>
<evidence type="ECO:0000259" key="17">
    <source>
        <dbReference type="PROSITE" id="PS50110"/>
    </source>
</evidence>
<feature type="modified residue" description="4-aspartylphosphate" evidence="12">
    <location>
        <position position="717"/>
    </location>
</feature>
<dbReference type="GO" id="GO:0043565">
    <property type="term" value="F:sequence-specific DNA binding"/>
    <property type="evidence" value="ECO:0007669"/>
    <property type="project" value="InterPro"/>
</dbReference>
<dbReference type="SUPFAM" id="SSF47384">
    <property type="entry name" value="Homodimeric domain of signal transducing histidine kinase"/>
    <property type="match status" value="1"/>
</dbReference>
<keyword evidence="5" id="KW-0547">Nucleotide-binding</keyword>
<dbReference type="OrthoDB" id="1116352at2"/>
<keyword evidence="8" id="KW-0902">Two-component regulatory system</keyword>
<dbReference type="PROSITE" id="PS50110">
    <property type="entry name" value="RESPONSE_REGULATORY"/>
    <property type="match status" value="1"/>
</dbReference>
<dbReference type="Pfam" id="PF13424">
    <property type="entry name" value="TPR_12"/>
    <property type="match status" value="1"/>
</dbReference>
<dbReference type="SMART" id="SM00342">
    <property type="entry name" value="HTH_ARAC"/>
    <property type="match status" value="1"/>
</dbReference>
<dbReference type="Gene3D" id="1.10.287.130">
    <property type="match status" value="1"/>
</dbReference>
<evidence type="ECO:0000313" key="19">
    <source>
        <dbReference type="Proteomes" id="UP000003460"/>
    </source>
</evidence>
<dbReference type="STRING" id="626522.GCWU000325_00825"/>
<dbReference type="SMART" id="SM00448">
    <property type="entry name" value="REC"/>
    <property type="match status" value="1"/>
</dbReference>
<evidence type="ECO:0000256" key="9">
    <source>
        <dbReference type="ARBA" id="ARBA00023015"/>
    </source>
</evidence>
<dbReference type="HOGENOM" id="CLU_013213_0_0_10"/>
<evidence type="ECO:0000256" key="7">
    <source>
        <dbReference type="ARBA" id="ARBA00022840"/>
    </source>
</evidence>
<sequence>MLLMLLSSCGRQSASISYEERAALEKQVEGASSIDSIEALQRRFEEKGNKIGSIIALRIKGKRLRDESRFEEAVRAHSEALKQAEALNDTLEWVRILNNIGTDYRRMSILDVAQEYHHRALKLSEEFSDTSKLALKNHVKSLNGLGNIYMSLGNFERADSVLRLALKGEQKLNSAVGQAIDNANLGSIFEHRGKLDSARVYYLRSMEFNKAANEVIGISLCHTYLGSLHEKAGEYEQAAREYETAYGLMQASKDEWHALSPLLALTNIYFKIGRTPEALSRLDRAKEMATRIKSPEHLAEVYNLYYKYYKQLGRYADALSCYEQADFWQDSVLNIGRVNRIQNISLNIERNHRKRVLNEAEITLQSERTMRYVSYVVFIFVLVSLFATVVLMSYVQRIRKRNHIALKQMSQMRENFFTNITHEFRTPLTVILGLSGELKQDEALPAATKEKVCTIERQGENLLALINQLLDISKIKSSVGNLDWRSGNIAAYITMIVESYRDYARCRNVDLHFVTNVDLETDFVPGYLNKIINNLLSNAFKYTPEYGHITVRLERDNENLLISVADTGKGIDPAALAHIFQPFYQAEQDTGQVGTGVGLALVHRIVEVIGGKIRVESTLGKGTTFHLSLPIRHQSKQAVDGNPIAGAPIIPDTTEPLVDKVEDDNNDCRILIIEDNKDVAAYIGSQLTSRYSVCYAENGKVGLQKAEELVPDLIITDLMMPEMGGLDVCRAIRTNEIVNHIPIIVITAKNTEEDRIKGLEAGADAYLVKPFNSEELRTRVEKLLEQRSLLRSKYASALKTNEIVTPTLSTADEFFLGKTIDIIYALLDTQQLEVSLLADRLCMSKRQFHRKLMALTGMSPVTYIKTVKMQRAKMLLDTRPELSLDEVAELSGFEHYSGFYHAFKKTYGFTPTKYKRKVNDSSAEECEPDFDEDDDDLQDNVDTPDEMSSSET</sequence>
<evidence type="ECO:0000256" key="14">
    <source>
        <dbReference type="SAM" id="Phobius"/>
    </source>
</evidence>
<dbReference type="Pfam" id="PF00072">
    <property type="entry name" value="Response_reg"/>
    <property type="match status" value="1"/>
</dbReference>
<dbReference type="SMART" id="SM00388">
    <property type="entry name" value="HisKA"/>
    <property type="match status" value="1"/>
</dbReference>
<dbReference type="PROSITE" id="PS00041">
    <property type="entry name" value="HTH_ARAC_FAMILY_1"/>
    <property type="match status" value="1"/>
</dbReference>
<evidence type="ECO:0000313" key="18">
    <source>
        <dbReference type="EMBL" id="EEX72362.1"/>
    </source>
</evidence>
<evidence type="ECO:0000256" key="12">
    <source>
        <dbReference type="PROSITE-ProRule" id="PRU00169"/>
    </source>
</evidence>
<feature type="domain" description="HTH araC/xylS-type" evidence="15">
    <location>
        <begin position="817"/>
        <end position="917"/>
    </location>
</feature>
<dbReference type="CDD" id="cd00082">
    <property type="entry name" value="HisKA"/>
    <property type="match status" value="1"/>
</dbReference>
<dbReference type="InterPro" id="IPR011990">
    <property type="entry name" value="TPR-like_helical_dom_sf"/>
</dbReference>
<dbReference type="eggNOG" id="COG0745">
    <property type="taxonomic scope" value="Bacteria"/>
</dbReference>
<feature type="compositionally biased region" description="Acidic residues" evidence="13">
    <location>
        <begin position="922"/>
        <end position="945"/>
    </location>
</feature>
<evidence type="ECO:0000256" key="4">
    <source>
        <dbReference type="ARBA" id="ARBA00022679"/>
    </source>
</evidence>
<dbReference type="PROSITE" id="PS01124">
    <property type="entry name" value="HTH_ARAC_FAMILY_2"/>
    <property type="match status" value="1"/>
</dbReference>
<dbReference type="CDD" id="cd17574">
    <property type="entry name" value="REC_OmpR"/>
    <property type="match status" value="1"/>
</dbReference>
<dbReference type="PANTHER" id="PTHR43547">
    <property type="entry name" value="TWO-COMPONENT HISTIDINE KINASE"/>
    <property type="match status" value="1"/>
</dbReference>
<dbReference type="InterPro" id="IPR009057">
    <property type="entry name" value="Homeodomain-like_sf"/>
</dbReference>
<dbReference type="InterPro" id="IPR004358">
    <property type="entry name" value="Sig_transdc_His_kin-like_C"/>
</dbReference>
<dbReference type="GeneID" id="84575948"/>
<feature type="domain" description="Histidine kinase" evidence="16">
    <location>
        <begin position="419"/>
        <end position="633"/>
    </location>
</feature>
<dbReference type="InterPro" id="IPR011006">
    <property type="entry name" value="CheY-like_superfamily"/>
</dbReference>
<protein>
    <recommendedName>
        <fullName evidence="2">histidine kinase</fullName>
        <ecNumber evidence="2">2.7.13.3</ecNumber>
    </recommendedName>
</protein>
<evidence type="ECO:0000256" key="11">
    <source>
        <dbReference type="ARBA" id="ARBA00023163"/>
    </source>
</evidence>
<proteinExistence type="predicted"/>
<dbReference type="eggNOG" id="COG2207">
    <property type="taxonomic scope" value="Bacteria"/>
</dbReference>
<dbReference type="Proteomes" id="UP000003460">
    <property type="component" value="Unassembled WGS sequence"/>
</dbReference>
<evidence type="ECO:0000259" key="16">
    <source>
        <dbReference type="PROSITE" id="PS50109"/>
    </source>
</evidence>
<dbReference type="PRINTS" id="PR00344">
    <property type="entry name" value="BCTRLSENSOR"/>
</dbReference>
<dbReference type="Gene3D" id="1.25.40.10">
    <property type="entry name" value="Tetratricopeptide repeat domain"/>
    <property type="match status" value="2"/>
</dbReference>
<reference evidence="18" key="1">
    <citation type="submission" date="2009-09" db="EMBL/GenBank/DDBJ databases">
        <authorList>
            <person name="Weinstock G."/>
            <person name="Sodergren E."/>
            <person name="Clifton S."/>
            <person name="Fulton L."/>
            <person name="Fulton B."/>
            <person name="Courtney L."/>
            <person name="Fronick C."/>
            <person name="Harrison M."/>
            <person name="Strong C."/>
            <person name="Farmer C."/>
            <person name="Delahaunty K."/>
            <person name="Markovic C."/>
            <person name="Hall O."/>
            <person name="Minx P."/>
            <person name="Tomlinson C."/>
            <person name="Mitreva M."/>
            <person name="Nelson J."/>
            <person name="Hou S."/>
            <person name="Wollam A."/>
            <person name="Pepin K.H."/>
            <person name="Johnson M."/>
            <person name="Bhonagiri V."/>
            <person name="Nash W.E."/>
            <person name="Warren W."/>
            <person name="Chinwalla A."/>
            <person name="Mardis E.R."/>
            <person name="Wilson R.K."/>
        </authorList>
    </citation>
    <scope>NUCLEOTIDE SEQUENCE [LARGE SCALE GENOMIC DNA]</scope>
    <source>
        <strain evidence="18">ATCC 51259</strain>
    </source>
</reference>
<keyword evidence="14" id="KW-0472">Membrane</keyword>
<dbReference type="SMART" id="SM00028">
    <property type="entry name" value="TPR"/>
    <property type="match status" value="6"/>
</dbReference>
<dbReference type="Gene3D" id="3.40.50.2300">
    <property type="match status" value="1"/>
</dbReference>
<dbReference type="Gene3D" id="1.10.10.60">
    <property type="entry name" value="Homeodomain-like"/>
    <property type="match status" value="1"/>
</dbReference>
<keyword evidence="9" id="KW-0805">Transcription regulation</keyword>
<keyword evidence="19" id="KW-1185">Reference proteome</keyword>
<keyword evidence="10" id="KW-0238">DNA-binding</keyword>
<keyword evidence="3 12" id="KW-0597">Phosphoprotein</keyword>
<keyword evidence="6" id="KW-0418">Kinase</keyword>
<comment type="catalytic activity">
    <reaction evidence="1">
        <text>ATP + protein L-histidine = ADP + protein N-phospho-L-histidine.</text>
        <dbReference type="EC" id="2.7.13.3"/>
    </reaction>
</comment>
<dbReference type="eggNOG" id="COG2205">
    <property type="taxonomic scope" value="Bacteria"/>
</dbReference>
<keyword evidence="4" id="KW-0808">Transferase</keyword>
<keyword evidence="14" id="KW-0812">Transmembrane</keyword>
<gene>
    <name evidence="18" type="ORF">GCWU000325_00825</name>
</gene>
<dbReference type="SUPFAM" id="SSF48452">
    <property type="entry name" value="TPR-like"/>
    <property type="match status" value="1"/>
</dbReference>
<feature type="region of interest" description="Disordered" evidence="13">
    <location>
        <begin position="920"/>
        <end position="952"/>
    </location>
</feature>
<evidence type="ECO:0000256" key="6">
    <source>
        <dbReference type="ARBA" id="ARBA00022777"/>
    </source>
</evidence>
<accession>C9LF43</accession>
<dbReference type="InterPro" id="IPR019734">
    <property type="entry name" value="TPR_rpt"/>
</dbReference>
<dbReference type="InterPro" id="IPR003661">
    <property type="entry name" value="HisK_dim/P_dom"/>
</dbReference>
<dbReference type="AlphaFoldDB" id="C9LF43"/>
<evidence type="ECO:0000256" key="3">
    <source>
        <dbReference type="ARBA" id="ARBA00022553"/>
    </source>
</evidence>
<dbReference type="Pfam" id="PF12833">
    <property type="entry name" value="HTH_18"/>
    <property type="match status" value="1"/>
</dbReference>
<dbReference type="InterPro" id="IPR036890">
    <property type="entry name" value="HATPase_C_sf"/>
</dbReference>